<dbReference type="GO" id="GO:0016491">
    <property type="term" value="F:oxidoreductase activity"/>
    <property type="evidence" value="ECO:0007669"/>
    <property type="project" value="InterPro"/>
</dbReference>
<feature type="domain" description="ER-bound oxygenase mpaB/mpaB'/Rubber oxygenase catalytic" evidence="1">
    <location>
        <begin position="5"/>
        <end position="233"/>
    </location>
</feature>
<gene>
    <name evidence="2" type="ORF">HJ588_03045</name>
</gene>
<dbReference type="AlphaFoldDB" id="A0A849AIK4"/>
<dbReference type="EMBL" id="JABENB010000001">
    <property type="protein sequence ID" value="NNG38250.1"/>
    <property type="molecule type" value="Genomic_DNA"/>
</dbReference>
<dbReference type="Proteomes" id="UP000557772">
    <property type="component" value="Unassembled WGS sequence"/>
</dbReference>
<dbReference type="Pfam" id="PF09995">
    <property type="entry name" value="MPAB_Lcp_cat"/>
    <property type="match status" value="1"/>
</dbReference>
<proteinExistence type="predicted"/>
<dbReference type="InterPro" id="IPR018713">
    <property type="entry name" value="MPAB/Lcp_cat_dom"/>
</dbReference>
<organism evidence="2 3">
    <name type="scientific">Flexivirga aerilata</name>
    <dbReference type="NCBI Taxonomy" id="1656889"/>
    <lineage>
        <taxon>Bacteria</taxon>
        <taxon>Bacillati</taxon>
        <taxon>Actinomycetota</taxon>
        <taxon>Actinomycetes</taxon>
        <taxon>Micrococcales</taxon>
        <taxon>Dermacoccaceae</taxon>
        <taxon>Flexivirga</taxon>
    </lineage>
</organism>
<dbReference type="PANTHER" id="PTHR36151">
    <property type="entry name" value="BLR2777 PROTEIN"/>
    <property type="match status" value="1"/>
</dbReference>
<reference evidence="2 3" key="1">
    <citation type="submission" date="2020-05" db="EMBL/GenBank/DDBJ databases">
        <title>Flexivirga sp. ID2601S isolated from air conditioner.</title>
        <authorList>
            <person name="Kim D.H."/>
        </authorList>
    </citation>
    <scope>NUCLEOTIDE SEQUENCE [LARGE SCALE GENOMIC DNA]</scope>
    <source>
        <strain evidence="2 3">ID2601S</strain>
    </source>
</reference>
<comment type="caution">
    <text evidence="2">The sequence shown here is derived from an EMBL/GenBank/DDBJ whole genome shotgun (WGS) entry which is preliminary data.</text>
</comment>
<accession>A0A849AIK4</accession>
<protein>
    <submittedName>
        <fullName evidence="2">DUF2236 domain-containing protein</fullName>
    </submittedName>
</protein>
<dbReference type="PANTHER" id="PTHR36151:SF3">
    <property type="entry name" value="ER-BOUND OXYGENASE MPAB_MPAB'_RUBBER OXYGENASE CATALYTIC DOMAIN-CONTAINING PROTEIN"/>
    <property type="match status" value="1"/>
</dbReference>
<name>A0A849AIK4_9MICO</name>
<evidence type="ECO:0000259" key="1">
    <source>
        <dbReference type="Pfam" id="PF09995"/>
    </source>
</evidence>
<evidence type="ECO:0000313" key="3">
    <source>
        <dbReference type="Proteomes" id="UP000557772"/>
    </source>
</evidence>
<dbReference type="RefSeq" id="WP_171151816.1">
    <property type="nucleotide sequence ID" value="NZ_JABENB010000001.1"/>
</dbReference>
<keyword evidence="3" id="KW-1185">Reference proteome</keyword>
<sequence>MWSYPTSFWLGFSRAVTIEELDPLPVASVQESGQIKQRTPLRYDRTLQYFATVIFGDAESVLKASEILVKVHSRAIGTDPVTGRRYDANDPESQLWIHLTAWHSILYTYERFGPGKLSAEEESRYWRECAIAAEFQTIDPERVPRSREGVPQYFEDYRPQLVGSELARDMFQFLANMELHSIPHSVPYAIRWTINAFISRAVISTFPRWTRDLGGTPQSRVTDAVVTAATKPVVRVANWSPRVKLAVIGFLSPRTRPVLTPVFRDIDPVEKVVYTPAEARGKFGFDTIPAQWAALTAKTKAKAYEHNHHDPILEFADAQAS</sequence>
<evidence type="ECO:0000313" key="2">
    <source>
        <dbReference type="EMBL" id="NNG38250.1"/>
    </source>
</evidence>